<reference evidence="3 4" key="1">
    <citation type="submission" date="2018-02" db="EMBL/GenBank/DDBJ databases">
        <title>The genomes of Aspergillus section Nigri reveals drivers in fungal speciation.</title>
        <authorList>
            <consortium name="DOE Joint Genome Institute"/>
            <person name="Vesth T.C."/>
            <person name="Nybo J."/>
            <person name="Theobald S."/>
            <person name="Brandl J."/>
            <person name="Frisvad J.C."/>
            <person name="Nielsen K.F."/>
            <person name="Lyhne E.K."/>
            <person name="Kogle M.E."/>
            <person name="Kuo A."/>
            <person name="Riley R."/>
            <person name="Clum A."/>
            <person name="Nolan M."/>
            <person name="Lipzen A."/>
            <person name="Salamov A."/>
            <person name="Henrissat B."/>
            <person name="Wiebenga A."/>
            <person name="De vries R.P."/>
            <person name="Grigoriev I.V."/>
            <person name="Mortensen U.H."/>
            <person name="Andersen M.R."/>
            <person name="Baker S.E."/>
        </authorList>
    </citation>
    <scope>NUCLEOTIDE SEQUENCE [LARGE SCALE GENOMIC DNA]</scope>
    <source>
        <strain evidence="3 4">CBS 707.79</strain>
    </source>
</reference>
<dbReference type="PANTHER" id="PTHR14237:SF23">
    <property type="entry name" value="MOSC DOMAIN PROTEIN (AFU_ORTHOLOGUE AFUA_7G05900)"/>
    <property type="match status" value="1"/>
</dbReference>
<proteinExistence type="predicted"/>
<dbReference type="AlphaFoldDB" id="A0A319DGN4"/>
<dbReference type="GO" id="GO:0003824">
    <property type="term" value="F:catalytic activity"/>
    <property type="evidence" value="ECO:0007669"/>
    <property type="project" value="InterPro"/>
</dbReference>
<dbReference type="InterPro" id="IPR005303">
    <property type="entry name" value="MOCOS_middle"/>
</dbReference>
<evidence type="ECO:0000256" key="1">
    <source>
        <dbReference type="SAM" id="MobiDB-lite"/>
    </source>
</evidence>
<dbReference type="STRING" id="1448320.A0A319DGN4"/>
<accession>A0A319DGN4</accession>
<gene>
    <name evidence="3" type="ORF">BO71DRAFT_439518</name>
</gene>
<dbReference type="Proteomes" id="UP000247810">
    <property type="component" value="Unassembled WGS sequence"/>
</dbReference>
<feature type="domain" description="MOSC" evidence="2">
    <location>
        <begin position="301"/>
        <end position="496"/>
    </location>
</feature>
<dbReference type="GO" id="GO:0030151">
    <property type="term" value="F:molybdenum ion binding"/>
    <property type="evidence" value="ECO:0007669"/>
    <property type="project" value="InterPro"/>
</dbReference>
<dbReference type="EMBL" id="KZ825836">
    <property type="protein sequence ID" value="PYH96576.1"/>
    <property type="molecule type" value="Genomic_DNA"/>
</dbReference>
<evidence type="ECO:0000259" key="2">
    <source>
        <dbReference type="PROSITE" id="PS51340"/>
    </source>
</evidence>
<dbReference type="PANTHER" id="PTHR14237">
    <property type="entry name" value="MOLYBDOPTERIN COFACTOR SULFURASE MOSC"/>
    <property type="match status" value="1"/>
</dbReference>
<dbReference type="PROSITE" id="PS51340">
    <property type="entry name" value="MOSC"/>
    <property type="match status" value="1"/>
</dbReference>
<feature type="region of interest" description="Disordered" evidence="1">
    <location>
        <begin position="388"/>
        <end position="421"/>
    </location>
</feature>
<protein>
    <recommendedName>
        <fullName evidence="2">MOSC domain-containing protein</fullName>
    </recommendedName>
</protein>
<sequence length="516" mass="56405">MPIISSLISTLASKASVNHDLTLPSSPWPYIVSFIIITLTLLLPHLKSPPSYTPPGCRKLGLPRSKSNLNDEFAPEYAHGASSTSKNDSNNNPNSPPYRIKALFTYPIKSCTGVELDTAEVIETGLKYDRLFSFAEFIENPPSSLCADAQPAPPSSTPQTGEWIARTLRNRTFNTLALLTPEIWIPDPSSPTYAPDLPSVQSSGVLLLKYPRVSPSPLTSLLVTLHLLPDHLALPLPLTPPPTKVSDFPLTPIKIWKDSPLAYDYGHLIPASLWTFLASGPESSPAPTSKSKSTPQNKRKLTLFRSHPHHPREIFRCAPSKDDIGFQPSTGFADAYPLHLLNLASVRDVAEKCAAQIPRLSVRRFRANVIVTGPGRFEEDDWKRIFVPTSHPHGYGDGGNGDENGNGNGNGSGGDRVMDGNGDRAGVEIHTVCRTIRCQLPNVDPDTGSRHRNEPERTLRGYRCIDPGDKGSCLGMQLVPGVREFTLRVNDPISVLETGEHFYIKMLAPGEKVEGV</sequence>
<dbReference type="SUPFAM" id="SSF50800">
    <property type="entry name" value="PK beta-barrel domain-like"/>
    <property type="match status" value="1"/>
</dbReference>
<feature type="compositionally biased region" description="Gly residues" evidence="1">
    <location>
        <begin position="395"/>
        <end position="414"/>
    </location>
</feature>
<dbReference type="OrthoDB" id="17255at2759"/>
<evidence type="ECO:0000313" key="3">
    <source>
        <dbReference type="EMBL" id="PYH96576.1"/>
    </source>
</evidence>
<dbReference type="InterPro" id="IPR011037">
    <property type="entry name" value="Pyrv_Knase-like_insert_dom_sf"/>
</dbReference>
<evidence type="ECO:0000313" key="4">
    <source>
        <dbReference type="Proteomes" id="UP000247810"/>
    </source>
</evidence>
<organism evidence="3 4">
    <name type="scientific">Aspergillus ellipticus CBS 707.79</name>
    <dbReference type="NCBI Taxonomy" id="1448320"/>
    <lineage>
        <taxon>Eukaryota</taxon>
        <taxon>Fungi</taxon>
        <taxon>Dikarya</taxon>
        <taxon>Ascomycota</taxon>
        <taxon>Pezizomycotina</taxon>
        <taxon>Eurotiomycetes</taxon>
        <taxon>Eurotiomycetidae</taxon>
        <taxon>Eurotiales</taxon>
        <taxon>Aspergillaceae</taxon>
        <taxon>Aspergillus</taxon>
        <taxon>Aspergillus subgen. Circumdati</taxon>
    </lineage>
</organism>
<dbReference type="Pfam" id="PF03476">
    <property type="entry name" value="MOSC_N"/>
    <property type="match status" value="1"/>
</dbReference>
<dbReference type="VEuPathDB" id="FungiDB:BO71DRAFT_439518"/>
<name>A0A319DGN4_9EURO</name>
<dbReference type="InterPro" id="IPR005302">
    <property type="entry name" value="MoCF_Sase_C"/>
</dbReference>
<keyword evidence="4" id="KW-1185">Reference proteome</keyword>
<dbReference type="GO" id="GO:0030170">
    <property type="term" value="F:pyridoxal phosphate binding"/>
    <property type="evidence" value="ECO:0007669"/>
    <property type="project" value="InterPro"/>
</dbReference>